<keyword evidence="6" id="KW-0812">Transmembrane</keyword>
<name>A0ABZ3IH17_9FIRM</name>
<comment type="subcellular location">
    <subcellularLocation>
        <location evidence="1">Cell inner membrane</location>
        <topology evidence="1">Single-pass membrane protein</topology>
        <orientation evidence="1">Periplasmic side</orientation>
    </subcellularLocation>
</comment>
<evidence type="ECO:0000256" key="1">
    <source>
        <dbReference type="ARBA" id="ARBA00004383"/>
    </source>
</evidence>
<sequence length="216" mass="22724">MITQSYLKAAGISFAAHGALLGLLFLLPTAPLSPIAASVPIEVEFTATATENKTTDLQEASSPTAAQRPLEQSVALAREFSQKPAPLAYTHKQIGEQSPAVAVASSEAQVVAAAGRQAAVSRTPARYLAGSRPAYPHKALQAGQEGVVVLRVRVDADGSAANVMVRQSSGYVLLDEAATQSVRNWSFAPACQCETPVESYFDVRVKFSLVEAQAVI</sequence>
<reference evidence="11" key="1">
    <citation type="submission" date="2024-05" db="EMBL/GenBank/DDBJ databases">
        <title>Isolation and characterization of Sporomusa carbonis sp. nov., a carboxydotrophic hydrogenogen in the genus of Sporomusa isolated from a charcoal burning pile.</title>
        <authorList>
            <person name="Boeer T."/>
            <person name="Rosenbaum F."/>
            <person name="Eysell L."/>
            <person name="Mueller V."/>
            <person name="Daniel R."/>
            <person name="Poehlein A."/>
        </authorList>
    </citation>
    <scope>NUCLEOTIDE SEQUENCE [LARGE SCALE GENOMIC DNA]</scope>
    <source>
        <strain evidence="11">DSM 10669</strain>
    </source>
</reference>
<keyword evidence="12" id="KW-1185">Reference proteome</keyword>
<dbReference type="EMBL" id="CP155573">
    <property type="protein sequence ID" value="XFO64972.1"/>
    <property type="molecule type" value="Genomic_DNA"/>
</dbReference>
<dbReference type="InterPro" id="IPR006260">
    <property type="entry name" value="TonB/TolA_C"/>
</dbReference>
<evidence type="ECO:0000256" key="4">
    <source>
        <dbReference type="ARBA" id="ARBA00022475"/>
    </source>
</evidence>
<dbReference type="Gene3D" id="3.30.1150.10">
    <property type="match status" value="1"/>
</dbReference>
<dbReference type="PANTHER" id="PTHR33446">
    <property type="entry name" value="PROTEIN TONB-RELATED"/>
    <property type="match status" value="1"/>
</dbReference>
<keyword evidence="9" id="KW-0472">Membrane</keyword>
<proteinExistence type="inferred from homology"/>
<evidence type="ECO:0000256" key="8">
    <source>
        <dbReference type="ARBA" id="ARBA00022989"/>
    </source>
</evidence>
<evidence type="ECO:0000256" key="3">
    <source>
        <dbReference type="ARBA" id="ARBA00022448"/>
    </source>
</evidence>
<dbReference type="InterPro" id="IPR037682">
    <property type="entry name" value="TonB_C"/>
</dbReference>
<evidence type="ECO:0000313" key="11">
    <source>
        <dbReference type="EMBL" id="XFO64972.1"/>
    </source>
</evidence>
<keyword evidence="5" id="KW-0997">Cell inner membrane</keyword>
<keyword evidence="7" id="KW-0653">Protein transport</keyword>
<feature type="domain" description="TonB C-terminal" evidence="10">
    <location>
        <begin position="120"/>
        <end position="216"/>
    </location>
</feature>
<dbReference type="RefSeq" id="WP_094606669.1">
    <property type="nucleotide sequence ID" value="NZ_CP155573.1"/>
</dbReference>
<dbReference type="InterPro" id="IPR051045">
    <property type="entry name" value="TonB-dependent_transducer"/>
</dbReference>
<dbReference type="Proteomes" id="UP000216752">
    <property type="component" value="Chromosome"/>
</dbReference>
<organism evidence="11 12">
    <name type="scientific">Sporomusa silvacetica DSM 10669</name>
    <dbReference type="NCBI Taxonomy" id="1123289"/>
    <lineage>
        <taxon>Bacteria</taxon>
        <taxon>Bacillati</taxon>
        <taxon>Bacillota</taxon>
        <taxon>Negativicutes</taxon>
        <taxon>Selenomonadales</taxon>
        <taxon>Sporomusaceae</taxon>
        <taxon>Sporomusa</taxon>
    </lineage>
</organism>
<dbReference type="NCBIfam" id="TIGR01352">
    <property type="entry name" value="tonB_Cterm"/>
    <property type="match status" value="1"/>
</dbReference>
<evidence type="ECO:0000259" key="10">
    <source>
        <dbReference type="PROSITE" id="PS52015"/>
    </source>
</evidence>
<dbReference type="Pfam" id="PF03544">
    <property type="entry name" value="TonB_C"/>
    <property type="match status" value="1"/>
</dbReference>
<keyword evidence="4" id="KW-1003">Cell membrane</keyword>
<dbReference type="SUPFAM" id="SSF74653">
    <property type="entry name" value="TolA/TonB C-terminal domain"/>
    <property type="match status" value="1"/>
</dbReference>
<evidence type="ECO:0000256" key="5">
    <source>
        <dbReference type="ARBA" id="ARBA00022519"/>
    </source>
</evidence>
<evidence type="ECO:0000256" key="6">
    <source>
        <dbReference type="ARBA" id="ARBA00022692"/>
    </source>
</evidence>
<comment type="similarity">
    <text evidence="2">Belongs to the TonB family.</text>
</comment>
<accession>A0ABZ3IH17</accession>
<keyword evidence="8" id="KW-1133">Transmembrane helix</keyword>
<protein>
    <recommendedName>
        <fullName evidence="10">TonB C-terminal domain-containing protein</fullName>
    </recommendedName>
</protein>
<gene>
    <name evidence="11" type="ORF">SPSIL_010810</name>
</gene>
<keyword evidence="3" id="KW-0813">Transport</keyword>
<evidence type="ECO:0000256" key="9">
    <source>
        <dbReference type="ARBA" id="ARBA00023136"/>
    </source>
</evidence>
<dbReference type="PANTHER" id="PTHR33446:SF2">
    <property type="entry name" value="PROTEIN TONB"/>
    <property type="match status" value="1"/>
</dbReference>
<evidence type="ECO:0000256" key="7">
    <source>
        <dbReference type="ARBA" id="ARBA00022927"/>
    </source>
</evidence>
<evidence type="ECO:0000313" key="12">
    <source>
        <dbReference type="Proteomes" id="UP000216752"/>
    </source>
</evidence>
<dbReference type="PROSITE" id="PS52015">
    <property type="entry name" value="TONB_CTD"/>
    <property type="match status" value="1"/>
</dbReference>
<evidence type="ECO:0000256" key="2">
    <source>
        <dbReference type="ARBA" id="ARBA00006555"/>
    </source>
</evidence>